<evidence type="ECO:0000313" key="2">
    <source>
        <dbReference type="EMBL" id="GAW26652.1"/>
    </source>
</evidence>
<reference evidence="2" key="1">
    <citation type="submission" date="2016-03" db="EMBL/GenBank/DDBJ databases">
        <title>Draft genome sequence of Rosellinia necatrix.</title>
        <authorList>
            <person name="Kanematsu S."/>
        </authorList>
    </citation>
    <scope>NUCLEOTIDE SEQUENCE [LARGE SCALE GENOMIC DNA]</scope>
    <source>
        <strain evidence="2">W97</strain>
    </source>
</reference>
<keyword evidence="3" id="KW-1185">Reference proteome</keyword>
<proteinExistence type="predicted"/>
<dbReference type="AlphaFoldDB" id="A0A1S8A9M6"/>
<sequence>MKSRWFTSPSSRANELLTCLPMPSHGYRRMSVTDDELDPFAIPDPDTARLLSHGQRRHHVRVQGHLVVVRTVSVAKPRQEKNDNPTSHIPTRREDTRSRLRRKGRYNGSEEKGRDECEDDDVAGHDAQFQGYGIGGAGNIRRPTDVTGAPSAGSPSLLSLIQVSSPPPASLNSTRSKHSWWRMSNLLRDLGGRAGQGSE</sequence>
<name>A0A1S8A9M6_ROSNE</name>
<dbReference type="OrthoDB" id="5150445at2759"/>
<feature type="region of interest" description="Disordered" evidence="1">
    <location>
        <begin position="73"/>
        <end position="178"/>
    </location>
</feature>
<organism evidence="2">
    <name type="scientific">Rosellinia necatrix</name>
    <name type="common">White root-rot fungus</name>
    <dbReference type="NCBI Taxonomy" id="77044"/>
    <lineage>
        <taxon>Eukaryota</taxon>
        <taxon>Fungi</taxon>
        <taxon>Dikarya</taxon>
        <taxon>Ascomycota</taxon>
        <taxon>Pezizomycotina</taxon>
        <taxon>Sordariomycetes</taxon>
        <taxon>Xylariomycetidae</taxon>
        <taxon>Xylariales</taxon>
        <taxon>Xylariaceae</taxon>
        <taxon>Rosellinia</taxon>
    </lineage>
</organism>
<dbReference type="EMBL" id="DF977486">
    <property type="protein sequence ID" value="GAW26652.1"/>
    <property type="molecule type" value="Genomic_DNA"/>
</dbReference>
<evidence type="ECO:0000313" key="3">
    <source>
        <dbReference type="Proteomes" id="UP000054516"/>
    </source>
</evidence>
<evidence type="ECO:0000256" key="1">
    <source>
        <dbReference type="SAM" id="MobiDB-lite"/>
    </source>
</evidence>
<gene>
    <name evidence="2" type="ORF">SAMD00023353_4100190</name>
</gene>
<feature type="compositionally biased region" description="Low complexity" evidence="1">
    <location>
        <begin position="148"/>
        <end position="160"/>
    </location>
</feature>
<dbReference type="OMA" id="HIPTRRE"/>
<dbReference type="Proteomes" id="UP000054516">
    <property type="component" value="Unassembled WGS sequence"/>
</dbReference>
<protein>
    <submittedName>
        <fullName evidence="2">Uncharacterized protein</fullName>
    </submittedName>
</protein>
<accession>A0A1S8A9M6</accession>